<accession>A0A1C4U290</accession>
<dbReference type="Pfam" id="PF00069">
    <property type="entry name" value="Pkinase"/>
    <property type="match status" value="1"/>
</dbReference>
<keyword evidence="3" id="KW-0808">Transferase</keyword>
<dbReference type="PROSITE" id="PS00108">
    <property type="entry name" value="PROTEIN_KINASE_ST"/>
    <property type="match status" value="1"/>
</dbReference>
<protein>
    <recommendedName>
        <fullName evidence="1">non-specific serine/threonine protein kinase</fullName>
        <ecNumber evidence="1">2.7.11.1</ecNumber>
    </recommendedName>
</protein>
<feature type="region of interest" description="Disordered" evidence="8">
    <location>
        <begin position="280"/>
        <end position="337"/>
    </location>
</feature>
<proteinExistence type="predicted"/>
<feature type="region of interest" description="Disordered" evidence="8">
    <location>
        <begin position="360"/>
        <end position="471"/>
    </location>
</feature>
<dbReference type="PROSITE" id="PS50011">
    <property type="entry name" value="PROTEIN_KINASE_DOM"/>
    <property type="match status" value="1"/>
</dbReference>
<keyword evidence="5 10" id="KW-0418">Kinase</keyword>
<feature type="domain" description="Protein kinase" evidence="9">
    <location>
        <begin position="13"/>
        <end position="271"/>
    </location>
</feature>
<keyword evidence="6 7" id="KW-0067">ATP-binding</keyword>
<evidence type="ECO:0000313" key="10">
    <source>
        <dbReference type="EMBL" id="SCE65749.1"/>
    </source>
</evidence>
<sequence>MPVQIDQFLNGRYRLGDRIGKGGTAVVHRAYDELLEREVAVKVLLGSDRAARRRVRAEATAAARLSHPNVTNVYDYGEALTRTGELAPYVVMELLPGPTLARRLDDGPLPAVEGLRICAEVAAALAAAHARGLVHRDVKPANVVLTPSGAKVVDFGTAAAVGQPEIDFDGRLLGTPAYLAPERLDAGEVVPASDVYALGLLVHLVLTDELPWETDTPTQMLRAHAYVEPRPLPPVDGVPAEVAELCRRCLAKDPAARPSAEETAARLAAVVIRMRAGEAARSEPAPAAAAGAGPASGGVDRSGSGDRSGAVAGAEAGPGDASRGSTPRPASRRGPARRRYRPLLVVGAALVIAVATAGSLADSARPHRPGTAGPTGSPAPSADEIVAPVGGGRPTGDVGLPGGDGGSPRPGGPTRDPTPGGGAPGPSAPAESGRSPSAAPPTSASGSPPAPGTGDDPAEPGPAEPPAVAVRANGGTVRVSCTGQSAAVTSTVPADGYQVEEYVPGPAREIRVVLGSATRASEIRASCANGKVVPRVRETER</sequence>
<dbReference type="PANTHER" id="PTHR43289">
    <property type="entry name" value="MITOGEN-ACTIVATED PROTEIN KINASE KINASE KINASE 20-RELATED"/>
    <property type="match status" value="1"/>
</dbReference>
<dbReference type="InterPro" id="IPR011009">
    <property type="entry name" value="Kinase-like_dom_sf"/>
</dbReference>
<reference evidence="11" key="1">
    <citation type="submission" date="2016-06" db="EMBL/GenBank/DDBJ databases">
        <authorList>
            <person name="Varghese N."/>
            <person name="Submissions Spin"/>
        </authorList>
    </citation>
    <scope>NUCLEOTIDE SEQUENCE [LARGE SCALE GENOMIC DNA]</scope>
    <source>
        <strain evidence="11">DSM 43168</strain>
    </source>
</reference>
<keyword evidence="4 7" id="KW-0547">Nucleotide-binding</keyword>
<dbReference type="GO" id="GO:0005524">
    <property type="term" value="F:ATP binding"/>
    <property type="evidence" value="ECO:0007669"/>
    <property type="project" value="UniProtKB-UniRule"/>
</dbReference>
<evidence type="ECO:0000313" key="11">
    <source>
        <dbReference type="Proteomes" id="UP000183585"/>
    </source>
</evidence>
<dbReference type="Proteomes" id="UP000183585">
    <property type="component" value="Unassembled WGS sequence"/>
</dbReference>
<dbReference type="InterPro" id="IPR017441">
    <property type="entry name" value="Protein_kinase_ATP_BS"/>
</dbReference>
<evidence type="ECO:0000256" key="3">
    <source>
        <dbReference type="ARBA" id="ARBA00022679"/>
    </source>
</evidence>
<dbReference type="EMBL" id="FMCT01000001">
    <property type="protein sequence ID" value="SCE65749.1"/>
    <property type="molecule type" value="Genomic_DNA"/>
</dbReference>
<evidence type="ECO:0000256" key="1">
    <source>
        <dbReference type="ARBA" id="ARBA00012513"/>
    </source>
</evidence>
<dbReference type="InterPro" id="IPR008271">
    <property type="entry name" value="Ser/Thr_kinase_AS"/>
</dbReference>
<dbReference type="InterPro" id="IPR000719">
    <property type="entry name" value="Prot_kinase_dom"/>
</dbReference>
<dbReference type="Gene3D" id="1.10.510.10">
    <property type="entry name" value="Transferase(Phosphotransferase) domain 1"/>
    <property type="match status" value="1"/>
</dbReference>
<gene>
    <name evidence="10" type="ORF">GA0070563_101207</name>
</gene>
<organism evidence="10 11">
    <name type="scientific">Micromonospora carbonacea</name>
    <dbReference type="NCBI Taxonomy" id="47853"/>
    <lineage>
        <taxon>Bacteria</taxon>
        <taxon>Bacillati</taxon>
        <taxon>Actinomycetota</taxon>
        <taxon>Actinomycetes</taxon>
        <taxon>Micromonosporales</taxon>
        <taxon>Micromonosporaceae</taxon>
        <taxon>Micromonospora</taxon>
    </lineage>
</organism>
<keyword evidence="11" id="KW-1185">Reference proteome</keyword>
<dbReference type="Gene3D" id="3.30.200.20">
    <property type="entry name" value="Phosphorylase Kinase, domain 1"/>
    <property type="match status" value="1"/>
</dbReference>
<dbReference type="PROSITE" id="PS00107">
    <property type="entry name" value="PROTEIN_KINASE_ATP"/>
    <property type="match status" value="1"/>
</dbReference>
<evidence type="ECO:0000256" key="2">
    <source>
        <dbReference type="ARBA" id="ARBA00022527"/>
    </source>
</evidence>
<evidence type="ECO:0000259" key="9">
    <source>
        <dbReference type="PROSITE" id="PS50011"/>
    </source>
</evidence>
<feature type="compositionally biased region" description="Low complexity" evidence="8">
    <location>
        <begin position="428"/>
        <end position="455"/>
    </location>
</feature>
<dbReference type="CDD" id="cd14014">
    <property type="entry name" value="STKc_PknB_like"/>
    <property type="match status" value="1"/>
</dbReference>
<evidence type="ECO:0000256" key="5">
    <source>
        <dbReference type="ARBA" id="ARBA00022777"/>
    </source>
</evidence>
<evidence type="ECO:0000256" key="4">
    <source>
        <dbReference type="ARBA" id="ARBA00022741"/>
    </source>
</evidence>
<dbReference type="SMART" id="SM00220">
    <property type="entry name" value="S_TKc"/>
    <property type="match status" value="1"/>
</dbReference>
<evidence type="ECO:0000256" key="6">
    <source>
        <dbReference type="ARBA" id="ARBA00022840"/>
    </source>
</evidence>
<evidence type="ECO:0000256" key="8">
    <source>
        <dbReference type="SAM" id="MobiDB-lite"/>
    </source>
</evidence>
<dbReference type="GO" id="GO:0004674">
    <property type="term" value="F:protein serine/threonine kinase activity"/>
    <property type="evidence" value="ECO:0007669"/>
    <property type="project" value="UniProtKB-KW"/>
</dbReference>
<feature type="compositionally biased region" description="Low complexity" evidence="8">
    <location>
        <begin position="282"/>
        <end position="314"/>
    </location>
</feature>
<dbReference type="PANTHER" id="PTHR43289:SF6">
    <property type="entry name" value="SERINE_THREONINE-PROTEIN KINASE NEKL-3"/>
    <property type="match status" value="1"/>
</dbReference>
<keyword evidence="2 10" id="KW-0723">Serine/threonine-protein kinase</keyword>
<dbReference type="EC" id="2.7.11.1" evidence="1"/>
<feature type="compositionally biased region" description="Gly residues" evidence="8">
    <location>
        <begin position="389"/>
        <end position="409"/>
    </location>
</feature>
<evidence type="ECO:0000256" key="7">
    <source>
        <dbReference type="PROSITE-ProRule" id="PRU10141"/>
    </source>
</evidence>
<feature type="compositionally biased region" description="Low complexity" evidence="8">
    <location>
        <begin position="369"/>
        <end position="382"/>
    </location>
</feature>
<name>A0A1C4U290_9ACTN</name>
<feature type="binding site" evidence="7">
    <location>
        <position position="42"/>
    </location>
    <ligand>
        <name>ATP</name>
        <dbReference type="ChEBI" id="CHEBI:30616"/>
    </ligand>
</feature>
<dbReference type="SUPFAM" id="SSF56112">
    <property type="entry name" value="Protein kinase-like (PK-like)"/>
    <property type="match status" value="1"/>
</dbReference>
<dbReference type="AlphaFoldDB" id="A0A1C4U290"/>